<dbReference type="RefSeq" id="WP_203923842.1">
    <property type="nucleotide sequence ID" value="NZ_BONZ01000096.1"/>
</dbReference>
<dbReference type="InterPro" id="IPR019734">
    <property type="entry name" value="TPR_rpt"/>
</dbReference>
<dbReference type="SMART" id="SM00028">
    <property type="entry name" value="TPR"/>
    <property type="match status" value="3"/>
</dbReference>
<dbReference type="SUPFAM" id="SSF48452">
    <property type="entry name" value="TPR-like"/>
    <property type="match status" value="2"/>
</dbReference>
<accession>A0A8J3QZW8</accession>
<dbReference type="PROSITE" id="PS50005">
    <property type="entry name" value="TPR"/>
    <property type="match status" value="1"/>
</dbReference>
<name>A0A8J3QZW8_9ACTN</name>
<proteinExistence type="predicted"/>
<reference evidence="2" key="1">
    <citation type="submission" date="2021-01" db="EMBL/GenBank/DDBJ databases">
        <title>Whole genome shotgun sequence of Rugosimonospora africana NBRC 104875.</title>
        <authorList>
            <person name="Komaki H."/>
            <person name="Tamura T."/>
        </authorList>
    </citation>
    <scope>NUCLEOTIDE SEQUENCE</scope>
    <source>
        <strain evidence="2">NBRC 104875</strain>
    </source>
</reference>
<evidence type="ECO:0008006" key="4">
    <source>
        <dbReference type="Google" id="ProtNLM"/>
    </source>
</evidence>
<sequence>MLTKLTSTPRGRMRPRIASRPIAVGGALAILLAGVTVGLGAAGRGGPAQSAAAQPAVAPATDQLDVSIAKAQQELRRVPGDYATWAELGSAYVENARITADPSWYPKAEGALRTSLRIQPASGNATALTGMGALANARHDFAGAAGWARQALAVDPYQSGAYGVLTDALTQLGDPAGATAAVQHMLDLAPGLSALTRASYDLEQHGRLADAQTLMAQAMRDATDPSDVAFCRFQLGELAWQDGRLDDAEAQYAAGLAADPIYLPLREGQAKMAAARGQTAQALTEYAQLTQRYPSPTYILEYAELLQAAGQHAQARAQLALADAAQQLFAANGGVDDLTGSAIALAEGHPADAVAAAQREWQRRHFADVADQLAWALHAAGRDAEALGYARQADSLGARNAKYSFHLGTIERALGDDEAAHADLTRALAINPDFDPIDGPVLRGTVVRRGAS</sequence>
<gene>
    <name evidence="2" type="ORF">Raf01_85870</name>
</gene>
<dbReference type="Proteomes" id="UP000642748">
    <property type="component" value="Unassembled WGS sequence"/>
</dbReference>
<dbReference type="EMBL" id="BONZ01000096">
    <property type="protein sequence ID" value="GIH20415.1"/>
    <property type="molecule type" value="Genomic_DNA"/>
</dbReference>
<dbReference type="InterPro" id="IPR011990">
    <property type="entry name" value="TPR-like_helical_dom_sf"/>
</dbReference>
<keyword evidence="1" id="KW-0802">TPR repeat</keyword>
<dbReference type="AlphaFoldDB" id="A0A8J3QZW8"/>
<evidence type="ECO:0000313" key="2">
    <source>
        <dbReference type="EMBL" id="GIH20415.1"/>
    </source>
</evidence>
<comment type="caution">
    <text evidence="2">The sequence shown here is derived from an EMBL/GenBank/DDBJ whole genome shotgun (WGS) entry which is preliminary data.</text>
</comment>
<protein>
    <recommendedName>
        <fullName evidence="4">Tetratricopeptide repeat protein</fullName>
    </recommendedName>
</protein>
<feature type="repeat" description="TPR" evidence="1">
    <location>
        <begin position="401"/>
        <end position="434"/>
    </location>
</feature>
<evidence type="ECO:0000313" key="3">
    <source>
        <dbReference type="Proteomes" id="UP000642748"/>
    </source>
</evidence>
<keyword evidence="3" id="KW-1185">Reference proteome</keyword>
<evidence type="ECO:0000256" key="1">
    <source>
        <dbReference type="PROSITE-ProRule" id="PRU00339"/>
    </source>
</evidence>
<dbReference type="Gene3D" id="1.25.40.10">
    <property type="entry name" value="Tetratricopeptide repeat domain"/>
    <property type="match status" value="3"/>
</dbReference>
<organism evidence="2 3">
    <name type="scientific">Rugosimonospora africana</name>
    <dbReference type="NCBI Taxonomy" id="556532"/>
    <lineage>
        <taxon>Bacteria</taxon>
        <taxon>Bacillati</taxon>
        <taxon>Actinomycetota</taxon>
        <taxon>Actinomycetes</taxon>
        <taxon>Micromonosporales</taxon>
        <taxon>Micromonosporaceae</taxon>
        <taxon>Rugosimonospora</taxon>
    </lineage>
</organism>